<dbReference type="AlphaFoldDB" id="A0A7R8W5I4"/>
<keyword evidence="4 7" id="KW-0378">Hydrolase</keyword>
<proteinExistence type="inferred from homology"/>
<dbReference type="Pfam" id="PF04734">
    <property type="entry name" value="Ceramidase_alk"/>
    <property type="match status" value="1"/>
</dbReference>
<dbReference type="InterPro" id="IPR006823">
    <property type="entry name" value="Ceramidase_alk"/>
</dbReference>
<keyword evidence="6" id="KW-0479">Metal-binding</keyword>
<comment type="similarity">
    <text evidence="1 7">Belongs to the neutral ceramidase family.</text>
</comment>
<dbReference type="EC" id="3.5.1.23" evidence="2 7"/>
<accession>A0A7R8W5I4</accession>
<feature type="binding site" evidence="6">
    <location>
        <position position="434"/>
    </location>
    <ligand>
        <name>Zn(2+)</name>
        <dbReference type="ChEBI" id="CHEBI:29105"/>
    </ligand>
</feature>
<organism evidence="8">
    <name type="scientific">Cyprideis torosa</name>
    <dbReference type="NCBI Taxonomy" id="163714"/>
    <lineage>
        <taxon>Eukaryota</taxon>
        <taxon>Metazoa</taxon>
        <taxon>Ecdysozoa</taxon>
        <taxon>Arthropoda</taxon>
        <taxon>Crustacea</taxon>
        <taxon>Oligostraca</taxon>
        <taxon>Ostracoda</taxon>
        <taxon>Podocopa</taxon>
        <taxon>Podocopida</taxon>
        <taxon>Cytherocopina</taxon>
        <taxon>Cytheroidea</taxon>
        <taxon>Cytherideidae</taxon>
        <taxon>Cyprideis</taxon>
    </lineage>
</organism>
<protein>
    <recommendedName>
        <fullName evidence="3 7">Neutral ceramidase</fullName>
        <ecNumber evidence="2 7">3.5.1.23</ecNumber>
    </recommendedName>
</protein>
<evidence type="ECO:0000256" key="4">
    <source>
        <dbReference type="ARBA" id="ARBA00022801"/>
    </source>
</evidence>
<dbReference type="GO" id="GO:0016020">
    <property type="term" value="C:membrane"/>
    <property type="evidence" value="ECO:0007669"/>
    <property type="project" value="GOC"/>
</dbReference>
<dbReference type="GO" id="GO:0046512">
    <property type="term" value="P:sphingosine biosynthetic process"/>
    <property type="evidence" value="ECO:0007669"/>
    <property type="project" value="TreeGrafter"/>
</dbReference>
<dbReference type="InterPro" id="IPR031331">
    <property type="entry name" value="NEUT/ALK_ceramidase_C"/>
</dbReference>
<keyword evidence="7" id="KW-0443">Lipid metabolism</keyword>
<dbReference type="OrthoDB" id="191371at2759"/>
<feature type="binding site" evidence="6">
    <location>
        <position position="122"/>
    </location>
    <ligand>
        <name>Zn(2+)</name>
        <dbReference type="ChEBI" id="CHEBI:29105"/>
    </ligand>
</feature>
<gene>
    <name evidence="8" type="ORF">CTOB1V02_LOCUS3239</name>
</gene>
<dbReference type="PANTHER" id="PTHR12670">
    <property type="entry name" value="CERAMIDASE"/>
    <property type="match status" value="1"/>
</dbReference>
<evidence type="ECO:0000256" key="3">
    <source>
        <dbReference type="ARBA" id="ARBA00019235"/>
    </source>
</evidence>
<dbReference type="GO" id="GO:0017040">
    <property type="term" value="F:N-acylsphingosine amidohydrolase activity"/>
    <property type="evidence" value="ECO:0007669"/>
    <property type="project" value="UniProtKB-UniRule"/>
</dbReference>
<evidence type="ECO:0000313" key="8">
    <source>
        <dbReference type="EMBL" id="CAD7225294.1"/>
    </source>
</evidence>
<evidence type="ECO:0000256" key="7">
    <source>
        <dbReference type="RuleBase" id="RU366019"/>
    </source>
</evidence>
<dbReference type="Pfam" id="PF17048">
    <property type="entry name" value="Ceramidse_alk_C"/>
    <property type="match status" value="1"/>
</dbReference>
<feature type="binding site" evidence="6">
    <location>
        <position position="473"/>
    </location>
    <ligand>
        <name>Zn(2+)</name>
        <dbReference type="ChEBI" id="CHEBI:29105"/>
    </ligand>
</feature>
<evidence type="ECO:0000256" key="5">
    <source>
        <dbReference type="PIRSR" id="PIRSR606823-1"/>
    </source>
</evidence>
<reference evidence="8" key="1">
    <citation type="submission" date="2020-11" db="EMBL/GenBank/DDBJ databases">
        <authorList>
            <person name="Tran Van P."/>
        </authorList>
    </citation>
    <scope>NUCLEOTIDE SEQUENCE</scope>
</reference>
<evidence type="ECO:0000256" key="6">
    <source>
        <dbReference type="PIRSR" id="PIRSR606823-2"/>
    </source>
</evidence>
<evidence type="ECO:0000256" key="1">
    <source>
        <dbReference type="ARBA" id="ARBA00009835"/>
    </source>
</evidence>
<feature type="active site" description="Nucleophile" evidence="5">
    <location>
        <position position="282"/>
    </location>
</feature>
<name>A0A7R8W5I4_9CRUS</name>
<dbReference type="GO" id="GO:0046872">
    <property type="term" value="F:metal ion binding"/>
    <property type="evidence" value="ECO:0007669"/>
    <property type="project" value="UniProtKB-KW"/>
</dbReference>
<evidence type="ECO:0000256" key="2">
    <source>
        <dbReference type="ARBA" id="ARBA00011891"/>
    </source>
</evidence>
<dbReference type="GO" id="GO:0046514">
    <property type="term" value="P:ceramide catabolic process"/>
    <property type="evidence" value="ECO:0007669"/>
    <property type="project" value="InterPro"/>
</dbReference>
<feature type="binding site" evidence="6">
    <location>
        <position position="231"/>
    </location>
    <ligand>
        <name>Zn(2+)</name>
        <dbReference type="ChEBI" id="CHEBI:29105"/>
    </ligand>
</feature>
<comment type="catalytic activity">
    <reaction evidence="7">
        <text>an N-acylsphing-4-enine + H2O = sphing-4-enine + a fatty acid</text>
        <dbReference type="Rhea" id="RHEA:20856"/>
        <dbReference type="ChEBI" id="CHEBI:15377"/>
        <dbReference type="ChEBI" id="CHEBI:28868"/>
        <dbReference type="ChEBI" id="CHEBI:52639"/>
        <dbReference type="ChEBI" id="CHEBI:57756"/>
        <dbReference type="EC" id="3.5.1.23"/>
    </reaction>
</comment>
<dbReference type="EMBL" id="OB660545">
    <property type="protein sequence ID" value="CAD7225294.1"/>
    <property type="molecule type" value="Genomic_DNA"/>
</dbReference>
<dbReference type="GO" id="GO:0005576">
    <property type="term" value="C:extracellular region"/>
    <property type="evidence" value="ECO:0007669"/>
    <property type="project" value="TreeGrafter"/>
</dbReference>
<dbReference type="Gene3D" id="2.60.40.2300">
    <property type="entry name" value="Neutral/alkaline non-lysosomal ceramidase, C-terminal domain"/>
    <property type="match status" value="1"/>
</dbReference>
<sequence>MSWTHRVALLVLSTFLVTVRSISWQRAADDEFRIGIGIADVTGPPAGVGMMGYAKAEQVNHGIHTRLFSRAFIICDEVNCIVFVTADIGMLDTAVKIKVIERLEAEFGGIYHDKNVILSGTHTHSGPAGYLQYVLFQFTNLGFIEITFNAIVDGIVQSIKEAHDNIVPGRMFYTEGTVMNANINRSPLSYLANPRWEREMYEYDVDKTMQLIRFEDLAGSPIGMLNWFAVHPTSMNNTNKLTSGDNKGVASMIFERRMNPGALMGKGKFVAGFASSNLGDVSPNILGARCQDTGEVCDSLTSTCNGNSKLCIASGPGRDMFESTWIIGERQSNAAWNLFNDVASQKPIRGSVRFAHQYVNMSNYELEIMAPNGSQILVHTCPPAMGYSFAAGTTDGPGEFDFTQINWPYDWQPHVVDTQLAVIGDIAIAAVPGEMTTMSGRRLRRVLLDVMMQYGIQDPVAVTAGLCNTYSDYIATFEEYQIQRYEAASTIYGPHTLAAYEDQYRNLAMQLMEIGAHPQNNFRTESSYMYVERLDEETGTWTVVANDADWETK</sequence>
<dbReference type="PANTHER" id="PTHR12670:SF1">
    <property type="entry name" value="NEUTRAL CERAMIDASE"/>
    <property type="match status" value="1"/>
</dbReference>
<dbReference type="GO" id="GO:0042759">
    <property type="term" value="P:long-chain fatty acid biosynthetic process"/>
    <property type="evidence" value="ECO:0007669"/>
    <property type="project" value="TreeGrafter"/>
</dbReference>
<comment type="cofactor">
    <cofactor evidence="6">
        <name>Zn(2+)</name>
        <dbReference type="ChEBI" id="CHEBI:29105"/>
    </cofactor>
    <text evidence="6">Binds 1 zinc ion per subunit.</text>
</comment>
<keyword evidence="6" id="KW-0862">Zinc</keyword>
<dbReference type="InterPro" id="IPR031329">
    <property type="entry name" value="NEUT/ALK_ceramidase_N"/>
</dbReference>
<dbReference type="InterPro" id="IPR038445">
    <property type="entry name" value="NCDase_C_sf"/>
</dbReference>
<keyword evidence="7" id="KW-0746">Sphingolipid metabolism</keyword>